<dbReference type="CDD" id="cd00254">
    <property type="entry name" value="LT-like"/>
    <property type="match status" value="1"/>
</dbReference>
<dbReference type="InterPro" id="IPR023346">
    <property type="entry name" value="Lysozyme-like_dom_sf"/>
</dbReference>
<proteinExistence type="inferred from homology"/>
<organism evidence="5 6">
    <name type="scientific">Methylocystis rosea</name>
    <dbReference type="NCBI Taxonomy" id="173366"/>
    <lineage>
        <taxon>Bacteria</taxon>
        <taxon>Pseudomonadati</taxon>
        <taxon>Pseudomonadota</taxon>
        <taxon>Alphaproteobacteria</taxon>
        <taxon>Hyphomicrobiales</taxon>
        <taxon>Methylocystaceae</taxon>
        <taxon>Methylocystis</taxon>
    </lineage>
</organism>
<evidence type="ECO:0000313" key="5">
    <source>
        <dbReference type="EMBL" id="AZG78400.1"/>
    </source>
</evidence>
<dbReference type="PANTHER" id="PTHR37423:SF2">
    <property type="entry name" value="MEMBRANE-BOUND LYTIC MUREIN TRANSGLYCOSYLASE C"/>
    <property type="match status" value="1"/>
</dbReference>
<evidence type="ECO:0000256" key="3">
    <source>
        <dbReference type="SAM" id="MobiDB-lite"/>
    </source>
</evidence>
<name>A0A3G8MB54_9HYPH</name>
<accession>A0A3G8MB54</accession>
<dbReference type="PANTHER" id="PTHR37423">
    <property type="entry name" value="SOLUBLE LYTIC MUREIN TRANSGLYCOSYLASE-RELATED"/>
    <property type="match status" value="1"/>
</dbReference>
<dbReference type="Pfam" id="PF01464">
    <property type="entry name" value="SLT"/>
    <property type="match status" value="1"/>
</dbReference>
<dbReference type="KEGG" id="mros:EHO51_17655"/>
<dbReference type="SUPFAM" id="SSF53955">
    <property type="entry name" value="Lysozyme-like"/>
    <property type="match status" value="1"/>
</dbReference>
<sequence length="282" mass="30505">MIVFSIAFLRLDAHGVGRKRATRAAVSAALFYTTAVLPAHSEMLGLRAATTARSPRSVVANAIQEASRRFHVPPDWIRAVMRAESNGDAKSVSEKGAIGLMQVMPKTYAELQAKLSLGPDPFDPHDNIVAGAAYLAEMFDRYGEIGVLAAYNAGPRRYEDHLLRGRPLPTETTDYVARLAPELGFAYIPAAAISAPPYALRAPMFVTLAAPKMAREATADGGANRVRRSQKAALHPLFPAPRDDKKFAREPHSDSGSRTLSPADSLQTAGVFVARTRMQLPE</sequence>
<protein>
    <submittedName>
        <fullName evidence="5">Lytic transglycosylase domain-containing protein</fullName>
    </submittedName>
</protein>
<gene>
    <name evidence="5" type="ORF">EHO51_17655</name>
</gene>
<evidence type="ECO:0000259" key="4">
    <source>
        <dbReference type="Pfam" id="PF01464"/>
    </source>
</evidence>
<evidence type="ECO:0000313" key="6">
    <source>
        <dbReference type="Proteomes" id="UP000273982"/>
    </source>
</evidence>
<evidence type="ECO:0000256" key="1">
    <source>
        <dbReference type="ARBA" id="ARBA00007734"/>
    </source>
</evidence>
<dbReference type="RefSeq" id="WP_124739942.1">
    <property type="nucleotide sequence ID" value="NZ_CP034086.1"/>
</dbReference>
<reference evidence="5 6" key="1">
    <citation type="submission" date="2018-11" db="EMBL/GenBank/DDBJ databases">
        <title>Genome squencing of methanotrophic bacteria isolated from alkaline groundwater in Korea.</title>
        <authorList>
            <person name="Nguyen L.N."/>
        </authorList>
    </citation>
    <scope>NUCLEOTIDE SEQUENCE [LARGE SCALE GENOMIC DNA]</scope>
    <source>
        <strain evidence="5 6">GW6</strain>
    </source>
</reference>
<feature type="domain" description="Transglycosylase SLT" evidence="4">
    <location>
        <begin position="62"/>
        <end position="159"/>
    </location>
</feature>
<feature type="compositionally biased region" description="Basic and acidic residues" evidence="3">
    <location>
        <begin position="241"/>
        <end position="255"/>
    </location>
</feature>
<dbReference type="Proteomes" id="UP000273982">
    <property type="component" value="Chromosome"/>
</dbReference>
<dbReference type="AlphaFoldDB" id="A0A3G8MB54"/>
<feature type="compositionally biased region" description="Polar residues" evidence="3">
    <location>
        <begin position="256"/>
        <end position="265"/>
    </location>
</feature>
<dbReference type="InterPro" id="IPR008258">
    <property type="entry name" value="Transglycosylase_SLT_dom_1"/>
</dbReference>
<feature type="region of interest" description="Disordered" evidence="3">
    <location>
        <begin position="219"/>
        <end position="265"/>
    </location>
</feature>
<evidence type="ECO:0000256" key="2">
    <source>
        <dbReference type="ARBA" id="ARBA00009387"/>
    </source>
</evidence>
<dbReference type="EMBL" id="CP034086">
    <property type="protein sequence ID" value="AZG78400.1"/>
    <property type="molecule type" value="Genomic_DNA"/>
</dbReference>
<dbReference type="Gene3D" id="1.10.530.10">
    <property type="match status" value="1"/>
</dbReference>
<comment type="similarity">
    <text evidence="2">Belongs to the virb1 family.</text>
</comment>
<comment type="similarity">
    <text evidence="1">Belongs to the transglycosylase Slt family.</text>
</comment>